<gene>
    <name evidence="3" type="ORF">NSK_002899</name>
</gene>
<feature type="domain" description="J" evidence="2">
    <location>
        <begin position="10"/>
        <end position="74"/>
    </location>
</feature>
<sequence length="347" mass="37853">MRVKFDVKKDYYARLDIDKSASLNDIKRAYRRLALQTHPDVNKAPDAAETFKQVCEAYKVLSDAEARKGYDLARGIQGSGFGSGGRRWTNVGGRGTASSSSSSSSRGWYDQYGPFGGRAPGANEDTAESIDDSFSSIFRDFVGNVGSNGGRGFLEDVVSFLESNVDGFSEESDAEFEEILKGEDLQLVQDEIENLNFLIPKLREKQQQAKIDVMVAQGKLRTLQAAAARDLEGVDRQLEAVEKVAATQARVKDLEGHMKRADKRQRRLMLRAEELRWGAGGRSAYSKYASPGTKGSASSRSNTGERGERVGGRDAGPSSSSSASSGGPRAQGNVEEELQRLKREMGL</sequence>
<feature type="compositionally biased region" description="Basic and acidic residues" evidence="1">
    <location>
        <begin position="337"/>
        <end position="347"/>
    </location>
</feature>
<keyword evidence="4" id="KW-1185">Reference proteome</keyword>
<dbReference type="PROSITE" id="PS50076">
    <property type="entry name" value="DNAJ_2"/>
    <property type="match status" value="1"/>
</dbReference>
<dbReference type="SUPFAM" id="SSF46565">
    <property type="entry name" value="Chaperone J-domain"/>
    <property type="match status" value="1"/>
</dbReference>
<evidence type="ECO:0000313" key="4">
    <source>
        <dbReference type="Proteomes" id="UP000355283"/>
    </source>
</evidence>
<feature type="compositionally biased region" description="Basic and acidic residues" evidence="1">
    <location>
        <begin position="303"/>
        <end position="312"/>
    </location>
</feature>
<dbReference type="CDD" id="cd06257">
    <property type="entry name" value="DnaJ"/>
    <property type="match status" value="1"/>
</dbReference>
<comment type="caution">
    <text evidence="3">The sequence shown here is derived from an EMBL/GenBank/DDBJ whole genome shotgun (WGS) entry which is preliminary data.</text>
</comment>
<feature type="region of interest" description="Disordered" evidence="1">
    <location>
        <begin position="283"/>
        <end position="347"/>
    </location>
</feature>
<accession>A0A4D9DC11</accession>
<feature type="compositionally biased region" description="Low complexity" evidence="1">
    <location>
        <begin position="315"/>
        <end position="330"/>
    </location>
</feature>
<dbReference type="PRINTS" id="PR00625">
    <property type="entry name" value="JDOMAIN"/>
</dbReference>
<evidence type="ECO:0000313" key="3">
    <source>
        <dbReference type="EMBL" id="TFJ86079.1"/>
    </source>
</evidence>
<dbReference type="OrthoDB" id="10250354at2759"/>
<dbReference type="Proteomes" id="UP000355283">
    <property type="component" value="Unassembled WGS sequence"/>
</dbReference>
<dbReference type="PANTHER" id="PTHR43908">
    <property type="entry name" value="AT29763P-RELATED"/>
    <property type="match status" value="1"/>
</dbReference>
<dbReference type="InterPro" id="IPR036869">
    <property type="entry name" value="J_dom_sf"/>
</dbReference>
<dbReference type="InterPro" id="IPR001623">
    <property type="entry name" value="DnaJ_domain"/>
</dbReference>
<dbReference type="InterPro" id="IPR051100">
    <property type="entry name" value="DnaJ_subfamily_B/C"/>
</dbReference>
<reference evidence="3 4" key="1">
    <citation type="submission" date="2019-01" db="EMBL/GenBank/DDBJ databases">
        <title>Nuclear Genome Assembly of the Microalgal Biofuel strain Nannochloropsis salina CCMP1776.</title>
        <authorList>
            <person name="Hovde B."/>
        </authorList>
    </citation>
    <scope>NUCLEOTIDE SEQUENCE [LARGE SCALE GENOMIC DNA]</scope>
    <source>
        <strain evidence="3 4">CCMP1776</strain>
    </source>
</reference>
<feature type="compositionally biased region" description="Polar residues" evidence="1">
    <location>
        <begin position="293"/>
        <end position="302"/>
    </location>
</feature>
<evidence type="ECO:0000256" key="1">
    <source>
        <dbReference type="SAM" id="MobiDB-lite"/>
    </source>
</evidence>
<evidence type="ECO:0000259" key="2">
    <source>
        <dbReference type="PROSITE" id="PS50076"/>
    </source>
</evidence>
<organism evidence="3 4">
    <name type="scientific">Nannochloropsis salina CCMP1776</name>
    <dbReference type="NCBI Taxonomy" id="1027361"/>
    <lineage>
        <taxon>Eukaryota</taxon>
        <taxon>Sar</taxon>
        <taxon>Stramenopiles</taxon>
        <taxon>Ochrophyta</taxon>
        <taxon>Eustigmatophyceae</taxon>
        <taxon>Eustigmatales</taxon>
        <taxon>Monodopsidaceae</taxon>
        <taxon>Microchloropsis</taxon>
        <taxon>Microchloropsis salina</taxon>
    </lineage>
</organism>
<protein>
    <recommendedName>
        <fullName evidence="2">J domain-containing protein</fullName>
    </recommendedName>
</protein>
<proteinExistence type="predicted"/>
<dbReference type="Pfam" id="PF00226">
    <property type="entry name" value="DnaJ"/>
    <property type="match status" value="1"/>
</dbReference>
<dbReference type="Gene3D" id="1.10.287.110">
    <property type="entry name" value="DnaJ domain"/>
    <property type="match status" value="1"/>
</dbReference>
<dbReference type="EMBL" id="SDOX01000010">
    <property type="protein sequence ID" value="TFJ86079.1"/>
    <property type="molecule type" value="Genomic_DNA"/>
</dbReference>
<dbReference type="SMART" id="SM00271">
    <property type="entry name" value="DnaJ"/>
    <property type="match status" value="1"/>
</dbReference>
<name>A0A4D9DC11_9STRA</name>
<dbReference type="AlphaFoldDB" id="A0A4D9DC11"/>